<dbReference type="Pfam" id="PF20283">
    <property type="entry name" value="CTD7"/>
    <property type="match status" value="1"/>
</dbReference>
<dbReference type="OrthoDB" id="2786695at2"/>
<keyword evidence="4" id="KW-1185">Reference proteome</keyword>
<name>A0A2A9F2B9_9MICO</name>
<dbReference type="Pfam" id="PF14130">
    <property type="entry name" value="Cap4_nuclease"/>
    <property type="match status" value="1"/>
</dbReference>
<evidence type="ECO:0000259" key="1">
    <source>
        <dbReference type="Pfam" id="PF14130"/>
    </source>
</evidence>
<evidence type="ECO:0000313" key="4">
    <source>
        <dbReference type="Proteomes" id="UP000224130"/>
    </source>
</evidence>
<evidence type="ECO:0000259" key="2">
    <source>
        <dbReference type="Pfam" id="PF20283"/>
    </source>
</evidence>
<protein>
    <submittedName>
        <fullName evidence="3">Uncharacterized protein DUF4297</fullName>
    </submittedName>
</protein>
<evidence type="ECO:0000313" key="3">
    <source>
        <dbReference type="EMBL" id="PFG44559.1"/>
    </source>
</evidence>
<feature type="domain" description="CD-NTase associated protein 4-like DNA endonuclease" evidence="1">
    <location>
        <begin position="8"/>
        <end position="66"/>
    </location>
</feature>
<comment type="caution">
    <text evidence="3">The sequence shown here is derived from an EMBL/GenBank/DDBJ whole genome shotgun (WGS) entry which is preliminary data.</text>
</comment>
<dbReference type="EMBL" id="PDJJ01000001">
    <property type="protein sequence ID" value="PFG44559.1"/>
    <property type="molecule type" value="Genomic_DNA"/>
</dbReference>
<dbReference type="InterPro" id="IPR046913">
    <property type="entry name" value="ABC-3C_CTD7"/>
</dbReference>
<accession>A0A2A9F2B9</accession>
<reference evidence="3 4" key="1">
    <citation type="submission" date="2017-10" db="EMBL/GenBank/DDBJ databases">
        <title>Sequencing the genomes of 1000 actinobacteria strains.</title>
        <authorList>
            <person name="Klenk H.-P."/>
        </authorList>
    </citation>
    <scope>NUCLEOTIDE SEQUENCE [LARGE SCALE GENOMIC DNA]</scope>
    <source>
        <strain evidence="3 4">DSM 21863</strain>
    </source>
</reference>
<dbReference type="GO" id="GO:0004518">
    <property type="term" value="F:nuclease activity"/>
    <property type="evidence" value="ECO:0007669"/>
    <property type="project" value="InterPro"/>
</dbReference>
<proteinExistence type="predicted"/>
<feature type="domain" description="ABC-three component systems C-terminal" evidence="2">
    <location>
        <begin position="266"/>
        <end position="400"/>
    </location>
</feature>
<sequence>MTGHGAAASAAGYLYQTNWALVDLLRKGNARPDQAMTLETHDDIAWTSDTDADDPIELLQVKLHSTSTSAGLGDMAVDMWKTIQVWMDRPDSIDPLGPDLNLITTSVASPGTAAFALRPTSRNTDLALNKLIAAATNSTNDDTKRAREAFLAKDRTELVSLLERVRVLDGQPPPEDLESAVRVTLAYALPSGGTAIEDKFVAQVWLYWANVAVDMLRGRRTLISVTEIRTYIRELRDSYTTENLPTTVQISAVSDDQIDLYSDATFVQQLEMVDYAGPSLRNAIIDYHRAVTQETEWLSDSLIGLHELRRFEEELRFEWQREFYNMVQDLELEHLDSDAAEKVKRRAGRKLLNYLLQSTAVSVRSYYNEGFYGRGKRHELAGHTSETHRIGWHPDFAERLESLATLI</sequence>
<dbReference type="AlphaFoldDB" id="A0A2A9F2B9"/>
<dbReference type="InterPro" id="IPR025382">
    <property type="entry name" value="Cap4-like_endonuclease_dom"/>
</dbReference>
<gene>
    <name evidence="3" type="ORF">ATJ88_3287</name>
</gene>
<dbReference type="Proteomes" id="UP000224130">
    <property type="component" value="Unassembled WGS sequence"/>
</dbReference>
<organism evidence="3 4">
    <name type="scientific">Isoptericola jiangsuensis</name>
    <dbReference type="NCBI Taxonomy" id="548579"/>
    <lineage>
        <taxon>Bacteria</taxon>
        <taxon>Bacillati</taxon>
        <taxon>Actinomycetota</taxon>
        <taxon>Actinomycetes</taxon>
        <taxon>Micrococcales</taxon>
        <taxon>Promicromonosporaceae</taxon>
        <taxon>Isoptericola</taxon>
    </lineage>
</organism>
<dbReference type="RefSeq" id="WP_098464748.1">
    <property type="nucleotide sequence ID" value="NZ_PDJJ01000001.1"/>
</dbReference>